<gene>
    <name evidence="6" type="ORF">EUA06_02670</name>
</gene>
<keyword evidence="1" id="KW-0678">Repressor</keyword>
<dbReference type="RefSeq" id="WP_129473440.1">
    <property type="nucleotide sequence ID" value="NZ_SDWS01000001.1"/>
</dbReference>
<dbReference type="Gene3D" id="1.10.1660.10">
    <property type="match status" value="1"/>
</dbReference>
<evidence type="ECO:0000313" key="7">
    <source>
        <dbReference type="Proteomes" id="UP000291838"/>
    </source>
</evidence>
<proteinExistence type="predicted"/>
<organism evidence="6 7">
    <name type="scientific">Nocardioides glacieisoli</name>
    <dbReference type="NCBI Taxonomy" id="1168730"/>
    <lineage>
        <taxon>Bacteria</taxon>
        <taxon>Bacillati</taxon>
        <taxon>Actinomycetota</taxon>
        <taxon>Actinomycetes</taxon>
        <taxon>Propionibacteriales</taxon>
        <taxon>Nocardioidaceae</taxon>
        <taxon>Nocardioides</taxon>
    </lineage>
</organism>
<comment type="caution">
    <text evidence="6">The sequence shown here is derived from an EMBL/GenBank/DDBJ whole genome shotgun (WGS) entry which is preliminary data.</text>
</comment>
<dbReference type="AlphaFoldDB" id="A0A4Q2S422"/>
<keyword evidence="3 6" id="KW-0238">DNA-binding</keyword>
<dbReference type="OrthoDB" id="9800334at2"/>
<dbReference type="InterPro" id="IPR019278">
    <property type="entry name" value="DICT_dom"/>
</dbReference>
<keyword evidence="2" id="KW-0805">Transcription regulation</keyword>
<evidence type="ECO:0000256" key="3">
    <source>
        <dbReference type="ARBA" id="ARBA00023125"/>
    </source>
</evidence>
<dbReference type="EMBL" id="SDWS01000001">
    <property type="protein sequence ID" value="RYB96491.1"/>
    <property type="molecule type" value="Genomic_DNA"/>
</dbReference>
<protein>
    <submittedName>
        <fullName evidence="6">MerR family DNA-binding transcriptional regulator</fullName>
    </submittedName>
</protein>
<dbReference type="Pfam" id="PF13411">
    <property type="entry name" value="MerR_1"/>
    <property type="match status" value="1"/>
</dbReference>
<sequence length="281" mass="31194">MSTSHAPLTIGELARRTGVPTTTLRSWESRYGFPRPVRQADGGHRRYAESEVRAVLDVLERRSSGLSLPAAVQRVVDGPARSGSVFAEIRRRHPVLAPQVLTRPTLVAMSWAIEDECCARAAEPLLFGGFQRETFLRGSHDRWRELARTARHAVVFADFADPAPLEPGEPVEVALPRDAQLNREWLVICDSPDLPAFLTAVERPGQDAFSADRRFEAMWSVDPVVVRDASRLAAALADRYRPDWRQRAPDLPDADPVAGSADLHRASALFDRMVGYLDAAR</sequence>
<evidence type="ECO:0000313" key="6">
    <source>
        <dbReference type="EMBL" id="RYB96491.1"/>
    </source>
</evidence>
<dbReference type="Proteomes" id="UP000291838">
    <property type="component" value="Unassembled WGS sequence"/>
</dbReference>
<dbReference type="InterPro" id="IPR009061">
    <property type="entry name" value="DNA-bd_dom_put_sf"/>
</dbReference>
<dbReference type="GO" id="GO:0003700">
    <property type="term" value="F:DNA-binding transcription factor activity"/>
    <property type="evidence" value="ECO:0007669"/>
    <property type="project" value="InterPro"/>
</dbReference>
<name>A0A4Q2S422_9ACTN</name>
<dbReference type="PROSITE" id="PS50937">
    <property type="entry name" value="HTH_MERR_2"/>
    <property type="match status" value="1"/>
</dbReference>
<dbReference type="InterPro" id="IPR047057">
    <property type="entry name" value="MerR_fam"/>
</dbReference>
<evidence type="ECO:0000259" key="5">
    <source>
        <dbReference type="PROSITE" id="PS50937"/>
    </source>
</evidence>
<dbReference type="InterPro" id="IPR000551">
    <property type="entry name" value="MerR-type_HTH_dom"/>
</dbReference>
<dbReference type="Pfam" id="PF10069">
    <property type="entry name" value="DICT"/>
    <property type="match status" value="1"/>
</dbReference>
<feature type="domain" description="HTH merR-type" evidence="5">
    <location>
        <begin position="7"/>
        <end position="78"/>
    </location>
</feature>
<keyword evidence="4" id="KW-0804">Transcription</keyword>
<dbReference type="SMART" id="SM00422">
    <property type="entry name" value="HTH_MERR"/>
    <property type="match status" value="1"/>
</dbReference>
<dbReference type="GO" id="GO:0003677">
    <property type="term" value="F:DNA binding"/>
    <property type="evidence" value="ECO:0007669"/>
    <property type="project" value="UniProtKB-KW"/>
</dbReference>
<accession>A0A4Q2S422</accession>
<dbReference type="PANTHER" id="PTHR30204:SF69">
    <property type="entry name" value="MERR-FAMILY TRANSCRIPTIONAL REGULATOR"/>
    <property type="match status" value="1"/>
</dbReference>
<evidence type="ECO:0000256" key="4">
    <source>
        <dbReference type="ARBA" id="ARBA00023163"/>
    </source>
</evidence>
<evidence type="ECO:0000256" key="2">
    <source>
        <dbReference type="ARBA" id="ARBA00023015"/>
    </source>
</evidence>
<reference evidence="6 7" key="1">
    <citation type="submission" date="2019-01" db="EMBL/GenBank/DDBJ databases">
        <title>Novel species of Nocardioides.</title>
        <authorList>
            <person name="Liu Q."/>
            <person name="Xin Y.-H."/>
        </authorList>
    </citation>
    <scope>NUCLEOTIDE SEQUENCE [LARGE SCALE GENOMIC DNA]</scope>
    <source>
        <strain evidence="6 7">HLT3-15</strain>
    </source>
</reference>
<dbReference type="PANTHER" id="PTHR30204">
    <property type="entry name" value="REDOX-CYCLING DRUG-SENSING TRANSCRIPTIONAL ACTIVATOR SOXR"/>
    <property type="match status" value="1"/>
</dbReference>
<evidence type="ECO:0000256" key="1">
    <source>
        <dbReference type="ARBA" id="ARBA00022491"/>
    </source>
</evidence>
<keyword evidence="7" id="KW-1185">Reference proteome</keyword>
<dbReference type="SUPFAM" id="SSF46955">
    <property type="entry name" value="Putative DNA-binding domain"/>
    <property type="match status" value="1"/>
</dbReference>